<dbReference type="PATRIC" id="fig|1122151.5.peg.1720"/>
<evidence type="ECO:0000256" key="1">
    <source>
        <dbReference type="SAM" id="MobiDB-lite"/>
    </source>
</evidence>
<feature type="domain" description="WxL" evidence="3">
    <location>
        <begin position="89"/>
        <end position="273"/>
    </location>
</feature>
<dbReference type="RefSeq" id="WP_025085621.1">
    <property type="nucleotide sequence ID" value="NZ_AZES01000001.1"/>
</dbReference>
<dbReference type="Pfam" id="PF13731">
    <property type="entry name" value="WxL"/>
    <property type="match status" value="1"/>
</dbReference>
<dbReference type="EMBL" id="AZES01000001">
    <property type="protein sequence ID" value="KRL32636.1"/>
    <property type="molecule type" value="Genomic_DNA"/>
</dbReference>
<dbReference type="Proteomes" id="UP000051908">
    <property type="component" value="Unassembled WGS sequence"/>
</dbReference>
<sequence length="281" mass="28218">MKLSKSVLAGSLATAGIVLGAIAPAITAQAATGSGKTNADGSVTYQDPTTKVGALGDKDSSLAIAFDEMDTDGTTVKTVGQASAQSNANVTVQSGLLTLDSVPDFGFANAAEGTTVALDNNNYDDKAADSQGTDKLTVTESRTGEPGFSVDASISTFTPKGATDQTGAKPYILNLASTRLKDDKGGSVGTQGAVNTGDINISGDSTNTNSTSAASGTVINLTKGSYKPGAINASFNKDADDAFLNLDKGKTTGTTTGTKSYNATITWTLTAAPKTTTEAGK</sequence>
<feature type="region of interest" description="Disordered" evidence="1">
    <location>
        <begin position="125"/>
        <end position="144"/>
    </location>
</feature>
<evidence type="ECO:0000256" key="2">
    <source>
        <dbReference type="SAM" id="SignalP"/>
    </source>
</evidence>
<name>A0A0R1PKI8_9LACO</name>
<feature type="signal peptide" evidence="2">
    <location>
        <begin position="1"/>
        <end position="30"/>
    </location>
</feature>
<dbReference type="GeneID" id="96666715"/>
<dbReference type="AlphaFoldDB" id="A0A0R1PKI8"/>
<evidence type="ECO:0000259" key="3">
    <source>
        <dbReference type="Pfam" id="PF13731"/>
    </source>
</evidence>
<evidence type="ECO:0000313" key="5">
    <source>
        <dbReference type="Proteomes" id="UP000051908"/>
    </source>
</evidence>
<dbReference type="InterPro" id="IPR027994">
    <property type="entry name" value="WxL_dom"/>
</dbReference>
<keyword evidence="5" id="KW-1185">Reference proteome</keyword>
<proteinExistence type="predicted"/>
<evidence type="ECO:0000313" key="4">
    <source>
        <dbReference type="EMBL" id="KRL32636.1"/>
    </source>
</evidence>
<reference evidence="4 5" key="1">
    <citation type="journal article" date="2015" name="Genome Announc.">
        <title>Expanding the biotechnology potential of lactobacilli through comparative genomics of 213 strains and associated genera.</title>
        <authorList>
            <person name="Sun Z."/>
            <person name="Harris H.M."/>
            <person name="McCann A."/>
            <person name="Guo C."/>
            <person name="Argimon S."/>
            <person name="Zhang W."/>
            <person name="Yang X."/>
            <person name="Jeffery I.B."/>
            <person name="Cooney J.C."/>
            <person name="Kagawa T.F."/>
            <person name="Liu W."/>
            <person name="Song Y."/>
            <person name="Salvetti E."/>
            <person name="Wrobel A."/>
            <person name="Rasinkangas P."/>
            <person name="Parkhill J."/>
            <person name="Rea M.C."/>
            <person name="O'Sullivan O."/>
            <person name="Ritari J."/>
            <person name="Douillard F.P."/>
            <person name="Paul Ross R."/>
            <person name="Yang R."/>
            <person name="Briner A.E."/>
            <person name="Felis G.E."/>
            <person name="de Vos W.M."/>
            <person name="Barrangou R."/>
            <person name="Klaenhammer T.R."/>
            <person name="Caufield P.W."/>
            <person name="Cui Y."/>
            <person name="Zhang H."/>
            <person name="O'Toole P.W."/>
        </authorList>
    </citation>
    <scope>NUCLEOTIDE SEQUENCE [LARGE SCALE GENOMIC DNA]</scope>
    <source>
        <strain evidence="4 5">DSM 13238</strain>
    </source>
</reference>
<keyword evidence="2" id="KW-0732">Signal</keyword>
<comment type="caution">
    <text evidence="4">The sequence shown here is derived from an EMBL/GenBank/DDBJ whole genome shotgun (WGS) entry which is preliminary data.</text>
</comment>
<protein>
    <recommendedName>
        <fullName evidence="3">WxL domain-containing protein</fullName>
    </recommendedName>
</protein>
<gene>
    <name evidence="4" type="ORF">FD33_GL001658</name>
</gene>
<organism evidence="4 5">
    <name type="scientific">Companilactobacillus paralimentarius DSM 13238 = JCM 10415</name>
    <dbReference type="NCBI Taxonomy" id="1122151"/>
    <lineage>
        <taxon>Bacteria</taxon>
        <taxon>Bacillati</taxon>
        <taxon>Bacillota</taxon>
        <taxon>Bacilli</taxon>
        <taxon>Lactobacillales</taxon>
        <taxon>Lactobacillaceae</taxon>
        <taxon>Companilactobacillus</taxon>
    </lineage>
</organism>
<feature type="compositionally biased region" description="Polar residues" evidence="1">
    <location>
        <begin position="130"/>
        <end position="141"/>
    </location>
</feature>
<accession>A0A0R1PKI8</accession>
<feature type="chain" id="PRO_5006409047" description="WxL domain-containing protein" evidence="2">
    <location>
        <begin position="31"/>
        <end position="281"/>
    </location>
</feature>